<organism evidence="1">
    <name type="scientific">candidate division WOR-3 bacterium</name>
    <dbReference type="NCBI Taxonomy" id="2052148"/>
    <lineage>
        <taxon>Bacteria</taxon>
        <taxon>Bacteria division WOR-3</taxon>
    </lineage>
</organism>
<protein>
    <submittedName>
        <fullName evidence="1">OsmC family peroxiredoxin</fullName>
    </submittedName>
</protein>
<dbReference type="AlphaFoldDB" id="A0A7V5HN79"/>
<dbReference type="PANTHER" id="PTHR34352">
    <property type="entry name" value="PROTEIN YHFA"/>
    <property type="match status" value="1"/>
</dbReference>
<dbReference type="PANTHER" id="PTHR34352:SF1">
    <property type="entry name" value="PROTEIN YHFA"/>
    <property type="match status" value="1"/>
</dbReference>
<name>A0A7V5HN79_UNCW3</name>
<dbReference type="InterPro" id="IPR036102">
    <property type="entry name" value="OsmC/Ohrsf"/>
</dbReference>
<evidence type="ECO:0000313" key="1">
    <source>
        <dbReference type="EMBL" id="HHF53364.1"/>
    </source>
</evidence>
<dbReference type="SUPFAM" id="SSF82784">
    <property type="entry name" value="OsmC-like"/>
    <property type="match status" value="1"/>
</dbReference>
<dbReference type="EMBL" id="DRTX01000163">
    <property type="protein sequence ID" value="HHF53364.1"/>
    <property type="molecule type" value="Genomic_DNA"/>
</dbReference>
<reference evidence="1" key="1">
    <citation type="journal article" date="2020" name="mSystems">
        <title>Genome- and Community-Level Interaction Insights into Carbon Utilization and Element Cycling Functions of Hydrothermarchaeota in Hydrothermal Sediment.</title>
        <authorList>
            <person name="Zhou Z."/>
            <person name="Liu Y."/>
            <person name="Xu W."/>
            <person name="Pan J."/>
            <person name="Luo Z.H."/>
            <person name="Li M."/>
        </authorList>
    </citation>
    <scope>NUCLEOTIDE SEQUENCE [LARGE SCALE GENOMIC DNA]</scope>
    <source>
        <strain evidence="1">HyVt-96</strain>
    </source>
</reference>
<dbReference type="InterPro" id="IPR015946">
    <property type="entry name" value="KH_dom-like_a/b"/>
</dbReference>
<dbReference type="Gene3D" id="2.20.25.10">
    <property type="match status" value="1"/>
</dbReference>
<proteinExistence type="predicted"/>
<sequence>MSKVEIKWIDGMRFVAVPESGHAVIMDSSKDKGGLDSGPRPMELLLISLAGCTGMDVIYILKKMRVQVQGFELKIDAERRREHPRYYSKVHVKYVFYGKDIPEDKVKQAIELSQHKYCSVSATMRAVGELTYSFEIKET</sequence>
<dbReference type="Pfam" id="PF02566">
    <property type="entry name" value="OsmC"/>
    <property type="match status" value="1"/>
</dbReference>
<comment type="caution">
    <text evidence="1">The sequence shown here is derived from an EMBL/GenBank/DDBJ whole genome shotgun (WGS) entry which is preliminary data.</text>
</comment>
<dbReference type="Proteomes" id="UP000886050">
    <property type="component" value="Unassembled WGS sequence"/>
</dbReference>
<dbReference type="InterPro" id="IPR003718">
    <property type="entry name" value="OsmC/Ohr_fam"/>
</dbReference>
<accession>A0A7V5HN79</accession>
<dbReference type="Gene3D" id="3.30.300.20">
    <property type="match status" value="1"/>
</dbReference>
<gene>
    <name evidence="1" type="ORF">ENL43_03255</name>
</gene>